<dbReference type="Pfam" id="PF00498">
    <property type="entry name" value="FHA"/>
    <property type="match status" value="1"/>
</dbReference>
<gene>
    <name evidence="2" type="ORF">GS597_16640</name>
</gene>
<proteinExistence type="predicted"/>
<organism evidence="2 3">
    <name type="scientific">Petrachloros mirabilis ULC683</name>
    <dbReference type="NCBI Taxonomy" id="2781853"/>
    <lineage>
        <taxon>Bacteria</taxon>
        <taxon>Bacillati</taxon>
        <taxon>Cyanobacteriota</taxon>
        <taxon>Cyanophyceae</taxon>
        <taxon>Synechococcales</taxon>
        <taxon>Petrachlorosaceae</taxon>
        <taxon>Petrachloros</taxon>
        <taxon>Petrachloros mirabilis</taxon>
    </lineage>
</organism>
<dbReference type="SMART" id="SM00240">
    <property type="entry name" value="FHA"/>
    <property type="match status" value="1"/>
</dbReference>
<accession>A0A8K2A9J7</accession>
<evidence type="ECO:0000259" key="1">
    <source>
        <dbReference type="PROSITE" id="PS50006"/>
    </source>
</evidence>
<dbReference type="Proteomes" id="UP000607397">
    <property type="component" value="Unassembled WGS sequence"/>
</dbReference>
<dbReference type="InterPro" id="IPR008984">
    <property type="entry name" value="SMAD_FHA_dom_sf"/>
</dbReference>
<dbReference type="EMBL" id="WVIC01000040">
    <property type="protein sequence ID" value="NCJ08105.1"/>
    <property type="molecule type" value="Genomic_DNA"/>
</dbReference>
<dbReference type="AlphaFoldDB" id="A0A8K2A9J7"/>
<dbReference type="InterPro" id="IPR000253">
    <property type="entry name" value="FHA_dom"/>
</dbReference>
<dbReference type="CDD" id="cd00060">
    <property type="entry name" value="FHA"/>
    <property type="match status" value="1"/>
</dbReference>
<reference evidence="2" key="1">
    <citation type="submission" date="2019-12" db="EMBL/GenBank/DDBJ databases">
        <title>High-Quality draft genome sequences of three cyanobacteria isolated from the limestone walls of the Old Cathedral of Coimbra.</title>
        <authorList>
            <person name="Tiago I."/>
            <person name="Soares F."/>
            <person name="Portugal A."/>
        </authorList>
    </citation>
    <scope>NUCLEOTIDE SEQUENCE [LARGE SCALE GENOMIC DNA]</scope>
    <source>
        <strain evidence="2">C</strain>
    </source>
</reference>
<dbReference type="Gene3D" id="2.60.200.20">
    <property type="match status" value="1"/>
</dbReference>
<name>A0A8K2A9J7_9CYAN</name>
<keyword evidence="3" id="KW-1185">Reference proteome</keyword>
<sequence>MPELLLQWTEAGQVKTFSIRDQQPSRHPGTVRLGRDPDQCDLVFGDRSVSGLHAEIYYQPQDQQFYLRNLRPTNPPAIDGISLPQGQKPLHLGSTIQLGRVVLTVARLSAGDHGVLAPPISLPPDLENVYSLQCPNPRCGKVSPYSETLLRQGCPWCGVSLAAAQSIFIPKSKS</sequence>
<dbReference type="SUPFAM" id="SSF49879">
    <property type="entry name" value="SMAD/FHA domain"/>
    <property type="match status" value="1"/>
</dbReference>
<evidence type="ECO:0000313" key="3">
    <source>
        <dbReference type="Proteomes" id="UP000607397"/>
    </source>
</evidence>
<protein>
    <submittedName>
        <fullName evidence="2">FHA domain-containing protein</fullName>
    </submittedName>
</protein>
<feature type="domain" description="FHA" evidence="1">
    <location>
        <begin position="31"/>
        <end position="83"/>
    </location>
</feature>
<evidence type="ECO:0000313" key="2">
    <source>
        <dbReference type="EMBL" id="NCJ08105.1"/>
    </source>
</evidence>
<comment type="caution">
    <text evidence="2">The sequence shown here is derived from an EMBL/GenBank/DDBJ whole genome shotgun (WGS) entry which is preliminary data.</text>
</comment>
<dbReference type="RefSeq" id="WP_161826580.1">
    <property type="nucleotide sequence ID" value="NZ_WVIC01000040.1"/>
</dbReference>
<dbReference type="PROSITE" id="PS50006">
    <property type="entry name" value="FHA_DOMAIN"/>
    <property type="match status" value="1"/>
</dbReference>